<gene>
    <name evidence="5" type="primary">oppD_1</name>
    <name evidence="5" type="ORF">Mlute_00605</name>
</gene>
<dbReference type="Gene3D" id="3.40.50.300">
    <property type="entry name" value="P-loop containing nucleotide triphosphate hydrolases"/>
    <property type="match status" value="1"/>
</dbReference>
<dbReference type="SUPFAM" id="SSF52540">
    <property type="entry name" value="P-loop containing nucleoside triphosphate hydrolases"/>
    <property type="match status" value="1"/>
</dbReference>
<sequence length="326" mass="35713">MDTLLRVKNLCAAYAQGGQRVRAVDGVSLELRRGEVLGIAGESGCGKSTLAQVLALLARPPLWVEQGELWLDGAVYPLGQGIHLPRELRGRKVALLPQGALNALNPTARVREIALEVIRAHEPKTTPQEAYARARERLEQLGLPSRVLEAYPHQLSGGMRQRVVTVISTLLNPKVLVADEPTSALDVSSQKAVVRMLRKLLEQGVIEGVIFIAHDLPLLRSVADRIAIMYAGKVVELGPSEELVEAPRHPYTQALVGAVLVPEPYIRQKRVEGIEGTPPDLRSPPPGCRFAPRCKYAQPRCSELEPPRFGGEERFAACWLLEEVLA</sequence>
<reference evidence="5 6" key="1">
    <citation type="submission" date="2018-08" db="EMBL/GenBank/DDBJ databases">
        <title>Meiothermus luteus KCTC 52599 genome sequencing project.</title>
        <authorList>
            <person name="Da Costa M.S."/>
            <person name="Albuquerque L."/>
            <person name="Raposo P."/>
            <person name="Froufe H.J.C."/>
            <person name="Barroso C.S."/>
            <person name="Egas C."/>
        </authorList>
    </citation>
    <scope>NUCLEOTIDE SEQUENCE [LARGE SCALE GENOMIC DNA]</scope>
    <source>
        <strain evidence="5 6">KCTC 52599</strain>
    </source>
</reference>
<dbReference type="InterPro" id="IPR003593">
    <property type="entry name" value="AAA+_ATPase"/>
</dbReference>
<feature type="domain" description="ABC transporter" evidence="4">
    <location>
        <begin position="5"/>
        <end position="256"/>
    </location>
</feature>
<evidence type="ECO:0000256" key="3">
    <source>
        <dbReference type="ARBA" id="ARBA00022840"/>
    </source>
</evidence>
<dbReference type="AlphaFoldDB" id="A0A399EWT5"/>
<evidence type="ECO:0000256" key="1">
    <source>
        <dbReference type="ARBA" id="ARBA00022448"/>
    </source>
</evidence>
<keyword evidence="2" id="KW-0547">Nucleotide-binding</keyword>
<dbReference type="PANTHER" id="PTHR43067">
    <property type="entry name" value="OLIGOPEPTIDE/DIPEPTIDE ABC TRANSPORTER, ATPASE SUBUNIT"/>
    <property type="match status" value="1"/>
</dbReference>
<dbReference type="PANTHER" id="PTHR43067:SF3">
    <property type="entry name" value="MALTOSE ABC TRANSPORTER, ATP-BINDING PROTEIN"/>
    <property type="match status" value="1"/>
</dbReference>
<dbReference type="EMBL" id="QWKZ01000012">
    <property type="protein sequence ID" value="RIH88478.1"/>
    <property type="molecule type" value="Genomic_DNA"/>
</dbReference>
<dbReference type="OrthoDB" id="41661at2"/>
<comment type="caution">
    <text evidence="5">The sequence shown here is derived from an EMBL/GenBank/DDBJ whole genome shotgun (WGS) entry which is preliminary data.</text>
</comment>
<proteinExistence type="predicted"/>
<dbReference type="CDD" id="cd03257">
    <property type="entry name" value="ABC_NikE_OppD_transporters"/>
    <property type="match status" value="1"/>
</dbReference>
<evidence type="ECO:0000256" key="2">
    <source>
        <dbReference type="ARBA" id="ARBA00022741"/>
    </source>
</evidence>
<name>A0A399EWT5_9DEIN</name>
<dbReference type="PROSITE" id="PS50893">
    <property type="entry name" value="ABC_TRANSPORTER_2"/>
    <property type="match status" value="1"/>
</dbReference>
<evidence type="ECO:0000259" key="4">
    <source>
        <dbReference type="PROSITE" id="PS50893"/>
    </source>
</evidence>
<accession>A0A399EWT5</accession>
<keyword evidence="3 5" id="KW-0067">ATP-binding</keyword>
<keyword evidence="1" id="KW-0813">Transport</keyword>
<keyword evidence="6" id="KW-1185">Reference proteome</keyword>
<dbReference type="InterPro" id="IPR013563">
    <property type="entry name" value="Oligopep_ABC_C"/>
</dbReference>
<protein>
    <submittedName>
        <fullName evidence="5">Oligopeptide transport ATP-binding protein OppD</fullName>
    </submittedName>
</protein>
<dbReference type="GO" id="GO:0005524">
    <property type="term" value="F:ATP binding"/>
    <property type="evidence" value="ECO:0007669"/>
    <property type="project" value="UniProtKB-KW"/>
</dbReference>
<dbReference type="GO" id="GO:0015833">
    <property type="term" value="P:peptide transport"/>
    <property type="evidence" value="ECO:0007669"/>
    <property type="project" value="InterPro"/>
</dbReference>
<dbReference type="SMART" id="SM00382">
    <property type="entry name" value="AAA"/>
    <property type="match status" value="1"/>
</dbReference>
<dbReference type="Proteomes" id="UP000265800">
    <property type="component" value="Unassembled WGS sequence"/>
</dbReference>
<dbReference type="Pfam" id="PF00005">
    <property type="entry name" value="ABC_tran"/>
    <property type="match status" value="1"/>
</dbReference>
<dbReference type="Pfam" id="PF08352">
    <property type="entry name" value="oligo_HPY"/>
    <property type="match status" value="1"/>
</dbReference>
<dbReference type="InterPro" id="IPR027417">
    <property type="entry name" value="P-loop_NTPase"/>
</dbReference>
<dbReference type="GO" id="GO:0016887">
    <property type="term" value="F:ATP hydrolysis activity"/>
    <property type="evidence" value="ECO:0007669"/>
    <property type="project" value="InterPro"/>
</dbReference>
<organism evidence="5 6">
    <name type="scientific">Meiothermus luteus</name>
    <dbReference type="NCBI Taxonomy" id="2026184"/>
    <lineage>
        <taxon>Bacteria</taxon>
        <taxon>Thermotogati</taxon>
        <taxon>Deinococcota</taxon>
        <taxon>Deinococci</taxon>
        <taxon>Thermales</taxon>
        <taxon>Thermaceae</taxon>
        <taxon>Meiothermus</taxon>
    </lineage>
</organism>
<dbReference type="NCBIfam" id="TIGR01727">
    <property type="entry name" value="oligo_HPY"/>
    <property type="match status" value="1"/>
</dbReference>
<dbReference type="InterPro" id="IPR003439">
    <property type="entry name" value="ABC_transporter-like_ATP-bd"/>
</dbReference>
<evidence type="ECO:0000313" key="5">
    <source>
        <dbReference type="EMBL" id="RIH88478.1"/>
    </source>
</evidence>
<dbReference type="RefSeq" id="WP_119359284.1">
    <property type="nucleotide sequence ID" value="NZ_QWKZ01000012.1"/>
</dbReference>
<evidence type="ECO:0000313" key="6">
    <source>
        <dbReference type="Proteomes" id="UP000265800"/>
    </source>
</evidence>